<evidence type="ECO:0000313" key="3">
    <source>
        <dbReference type="Proteomes" id="UP000030675"/>
    </source>
</evidence>
<dbReference type="Proteomes" id="UP000030675">
    <property type="component" value="Unassembled WGS sequence"/>
</dbReference>
<evidence type="ECO:0000313" key="2">
    <source>
        <dbReference type="EMBL" id="GAD31395.1"/>
    </source>
</evidence>
<proteinExistence type="predicted"/>
<gene>
    <name evidence="2" type="ORF">PLEI_3055</name>
</gene>
<accession>V5F2D1</accession>
<protein>
    <submittedName>
        <fullName evidence="2">Uncharacterized protein</fullName>
    </submittedName>
</protein>
<dbReference type="EMBL" id="DF196820">
    <property type="protein sequence ID" value="GAD31395.1"/>
    <property type="molecule type" value="Genomic_DNA"/>
</dbReference>
<dbReference type="RefSeq" id="WP_023934236.1">
    <property type="nucleotide sequence ID" value="NZ_DF196820.1"/>
</dbReference>
<feature type="region of interest" description="Disordered" evidence="1">
    <location>
        <begin position="1"/>
        <end position="53"/>
    </location>
</feature>
<organism evidence="2 3">
    <name type="scientific">Photobacterium leiognathi lrivu.4.1</name>
    <dbReference type="NCBI Taxonomy" id="1248232"/>
    <lineage>
        <taxon>Bacteria</taxon>
        <taxon>Pseudomonadati</taxon>
        <taxon>Pseudomonadota</taxon>
        <taxon>Gammaproteobacteria</taxon>
        <taxon>Vibrionales</taxon>
        <taxon>Vibrionaceae</taxon>
        <taxon>Photobacterium</taxon>
    </lineage>
</organism>
<feature type="compositionally biased region" description="Polar residues" evidence="1">
    <location>
        <begin position="1"/>
        <end position="10"/>
    </location>
</feature>
<dbReference type="AlphaFoldDB" id="V5F2D1"/>
<evidence type="ECO:0000256" key="1">
    <source>
        <dbReference type="SAM" id="MobiDB-lite"/>
    </source>
</evidence>
<dbReference type="HOGENOM" id="CLU_3064565_0_0_6"/>
<reference evidence="3" key="1">
    <citation type="submission" date="2012-12" db="EMBL/GenBank/DDBJ databases">
        <title>Genome Sequence of Photobacterium leiognathi lrivu.4.1.</title>
        <authorList>
            <person name="Urbanczyk H."/>
            <person name="Ogura Y."/>
            <person name="Hayashi T."/>
            <person name="Dunlap P.V."/>
        </authorList>
    </citation>
    <scope>NUCLEOTIDE SEQUENCE [LARGE SCALE GENOMIC DNA]</scope>
    <source>
        <strain evidence="3">lrivu.4.1</strain>
    </source>
</reference>
<name>V5F2D1_PHOLE</name>
<sequence length="53" mass="5690">MKQVLSSQLEEVTGGYRMNTGSGGRAKSFNDRNHTGKKSGSSGCTGGRRSRRN</sequence>